<evidence type="ECO:0000313" key="10">
    <source>
        <dbReference type="Proteomes" id="UP000242520"/>
    </source>
</evidence>
<evidence type="ECO:0000256" key="7">
    <source>
        <dbReference type="SAM" id="Phobius"/>
    </source>
</evidence>
<dbReference type="GO" id="GO:0005886">
    <property type="term" value="C:plasma membrane"/>
    <property type="evidence" value="ECO:0007669"/>
    <property type="project" value="UniProtKB-SubCell"/>
</dbReference>
<keyword evidence="6 7" id="KW-0472">Membrane</keyword>
<evidence type="ECO:0000256" key="2">
    <source>
        <dbReference type="ARBA" id="ARBA00007362"/>
    </source>
</evidence>
<comment type="subcellular location">
    <subcellularLocation>
        <location evidence="1">Cell membrane</location>
        <topology evidence="1">Multi-pass membrane protein</topology>
    </subcellularLocation>
</comment>
<name>A0A1M5PMB7_9FIRM</name>
<comment type="similarity">
    <text evidence="2">Belongs to the EamA transporter family.</text>
</comment>
<feature type="transmembrane region" description="Helical" evidence="7">
    <location>
        <begin position="213"/>
        <end position="230"/>
    </location>
</feature>
<feature type="transmembrane region" description="Helical" evidence="7">
    <location>
        <begin position="72"/>
        <end position="93"/>
    </location>
</feature>
<dbReference type="EMBL" id="FQXH01000006">
    <property type="protein sequence ID" value="SHH02857.1"/>
    <property type="molecule type" value="Genomic_DNA"/>
</dbReference>
<evidence type="ECO:0000256" key="6">
    <source>
        <dbReference type="ARBA" id="ARBA00023136"/>
    </source>
</evidence>
<reference evidence="10" key="1">
    <citation type="submission" date="2016-11" db="EMBL/GenBank/DDBJ databases">
        <authorList>
            <person name="Varghese N."/>
            <person name="Submissions S."/>
        </authorList>
    </citation>
    <scope>NUCLEOTIDE SEQUENCE [LARGE SCALE GENOMIC DNA]</scope>
    <source>
        <strain evidence="10">DSM 15285</strain>
    </source>
</reference>
<feature type="transmembrane region" description="Helical" evidence="7">
    <location>
        <begin position="181"/>
        <end position="201"/>
    </location>
</feature>
<gene>
    <name evidence="9" type="ORF">SAMN02744040_00580</name>
</gene>
<dbReference type="Pfam" id="PF00892">
    <property type="entry name" value="EamA"/>
    <property type="match status" value="2"/>
</dbReference>
<dbReference type="Proteomes" id="UP000242520">
    <property type="component" value="Unassembled WGS sequence"/>
</dbReference>
<evidence type="ECO:0000313" key="9">
    <source>
        <dbReference type="EMBL" id="SHH02857.1"/>
    </source>
</evidence>
<dbReference type="Gene3D" id="1.10.3730.20">
    <property type="match status" value="1"/>
</dbReference>
<protein>
    <submittedName>
        <fullName evidence="9">Permease of the drug/metabolite transporter (DMT) superfamily</fullName>
    </submittedName>
</protein>
<keyword evidence="3" id="KW-1003">Cell membrane</keyword>
<evidence type="ECO:0000256" key="5">
    <source>
        <dbReference type="ARBA" id="ARBA00022989"/>
    </source>
</evidence>
<feature type="transmembrane region" description="Helical" evidence="7">
    <location>
        <begin position="268"/>
        <end position="284"/>
    </location>
</feature>
<dbReference type="RefSeq" id="WP_072723418.1">
    <property type="nucleotide sequence ID" value="NZ_FQXH01000006.1"/>
</dbReference>
<sequence length="304" mass="33915">MEMLSKNKALIADIVLLGVAMIWGVGFVATKNALDDIAPLYLIALRFWIAFFILVVIFVKKLKYITLLDIKGGVIVGIFLYMGFATQTIGMQFTSVGKSAFLTGTNVVMVPFLYWMLFKEKPDKFSIIAAVICFIGITILTLDESVNSIGLGDSLTLLCALFFACHIISIGFYVKKIDMSILTVIQFLVVAILSTVTAVFYEKIPYNISVNSWLSILFLGVFGTCMAFFLQTVAQKYTYSTHVAIILSMESVFGIIFSMMFLKENFSIRMFLGCIAILFAIITAETRWEFIWNKTGSNVDASLE</sequence>
<keyword evidence="4 7" id="KW-0812">Transmembrane</keyword>
<feature type="transmembrane region" description="Helical" evidence="7">
    <location>
        <begin position="125"/>
        <end position="142"/>
    </location>
</feature>
<feature type="transmembrane region" description="Helical" evidence="7">
    <location>
        <begin position="154"/>
        <end position="174"/>
    </location>
</feature>
<feature type="domain" description="EamA" evidence="8">
    <location>
        <begin position="151"/>
        <end position="282"/>
    </location>
</feature>
<dbReference type="InterPro" id="IPR037185">
    <property type="entry name" value="EmrE-like"/>
</dbReference>
<dbReference type="AlphaFoldDB" id="A0A1M5PMB7"/>
<feature type="domain" description="EamA" evidence="8">
    <location>
        <begin position="11"/>
        <end position="141"/>
    </location>
</feature>
<feature type="transmembrane region" description="Helical" evidence="7">
    <location>
        <begin position="40"/>
        <end position="60"/>
    </location>
</feature>
<organism evidence="9 10">
    <name type="scientific">Tepidibacter thalassicus DSM 15285</name>
    <dbReference type="NCBI Taxonomy" id="1123350"/>
    <lineage>
        <taxon>Bacteria</taxon>
        <taxon>Bacillati</taxon>
        <taxon>Bacillota</taxon>
        <taxon>Clostridia</taxon>
        <taxon>Peptostreptococcales</taxon>
        <taxon>Peptostreptococcaceae</taxon>
        <taxon>Tepidibacter</taxon>
    </lineage>
</organism>
<feature type="transmembrane region" description="Helical" evidence="7">
    <location>
        <begin position="99"/>
        <end position="118"/>
    </location>
</feature>
<evidence type="ECO:0000256" key="4">
    <source>
        <dbReference type="ARBA" id="ARBA00022692"/>
    </source>
</evidence>
<dbReference type="InterPro" id="IPR000620">
    <property type="entry name" value="EamA_dom"/>
</dbReference>
<dbReference type="PANTHER" id="PTHR42920">
    <property type="entry name" value="OS03G0707200 PROTEIN-RELATED"/>
    <property type="match status" value="1"/>
</dbReference>
<feature type="transmembrane region" description="Helical" evidence="7">
    <location>
        <begin position="242"/>
        <end position="262"/>
    </location>
</feature>
<evidence type="ECO:0000259" key="8">
    <source>
        <dbReference type="Pfam" id="PF00892"/>
    </source>
</evidence>
<evidence type="ECO:0000256" key="3">
    <source>
        <dbReference type="ARBA" id="ARBA00022475"/>
    </source>
</evidence>
<feature type="transmembrane region" description="Helical" evidence="7">
    <location>
        <begin position="9"/>
        <end position="28"/>
    </location>
</feature>
<dbReference type="SUPFAM" id="SSF103481">
    <property type="entry name" value="Multidrug resistance efflux transporter EmrE"/>
    <property type="match status" value="2"/>
</dbReference>
<evidence type="ECO:0000256" key="1">
    <source>
        <dbReference type="ARBA" id="ARBA00004651"/>
    </source>
</evidence>
<dbReference type="STRING" id="1123350.SAMN02744040_00580"/>
<keyword evidence="10" id="KW-1185">Reference proteome</keyword>
<dbReference type="InterPro" id="IPR051258">
    <property type="entry name" value="Diverse_Substrate_Transporter"/>
</dbReference>
<keyword evidence="5 7" id="KW-1133">Transmembrane helix</keyword>
<dbReference type="PANTHER" id="PTHR42920:SF5">
    <property type="entry name" value="EAMA DOMAIN-CONTAINING PROTEIN"/>
    <property type="match status" value="1"/>
</dbReference>
<proteinExistence type="inferred from homology"/>
<accession>A0A1M5PMB7</accession>
<dbReference type="OrthoDB" id="9804865at2"/>